<proteinExistence type="predicted"/>
<organism evidence="1 2">
    <name type="scientific">Naganishia friedmannii</name>
    <dbReference type="NCBI Taxonomy" id="89922"/>
    <lineage>
        <taxon>Eukaryota</taxon>
        <taxon>Fungi</taxon>
        <taxon>Dikarya</taxon>
        <taxon>Basidiomycota</taxon>
        <taxon>Agaricomycotina</taxon>
        <taxon>Tremellomycetes</taxon>
        <taxon>Filobasidiales</taxon>
        <taxon>Filobasidiaceae</taxon>
        <taxon>Naganishia</taxon>
    </lineage>
</organism>
<dbReference type="Proteomes" id="UP001227268">
    <property type="component" value="Unassembled WGS sequence"/>
</dbReference>
<dbReference type="EMBL" id="JASBWT010000039">
    <property type="protein sequence ID" value="KAJ9092352.1"/>
    <property type="molecule type" value="Genomic_DNA"/>
</dbReference>
<protein>
    <submittedName>
        <fullName evidence="1">Uncharacterized protein</fullName>
    </submittedName>
</protein>
<evidence type="ECO:0000313" key="1">
    <source>
        <dbReference type="EMBL" id="KAJ9092352.1"/>
    </source>
</evidence>
<evidence type="ECO:0000313" key="2">
    <source>
        <dbReference type="Proteomes" id="UP001227268"/>
    </source>
</evidence>
<reference evidence="1" key="1">
    <citation type="submission" date="2023-04" db="EMBL/GenBank/DDBJ databases">
        <title>Draft Genome sequencing of Naganishia species isolated from polar environments using Oxford Nanopore Technology.</title>
        <authorList>
            <person name="Leo P."/>
            <person name="Venkateswaran K."/>
        </authorList>
    </citation>
    <scope>NUCLEOTIDE SEQUENCE</scope>
    <source>
        <strain evidence="1">MNA-CCFEE 5423</strain>
    </source>
</reference>
<name>A0ACC2V027_9TREE</name>
<keyword evidence="2" id="KW-1185">Reference proteome</keyword>
<accession>A0ACC2V027</accession>
<gene>
    <name evidence="1" type="ORF">QFC21_006852</name>
</gene>
<sequence length="1000" mass="111391">MAFPSRPKLPQSKSLVYIDNDLHKTPAGSRAASPEPAAENKDGQTDGKPDAQDGAVSATTTTASGDKEKEKVDAAATVTKSGTGKQAQPTTPASASPRQPITTGGGAARASPIPTSGPAKISHSHHNQPHPPALSSALSDSSFSEGMMSSSPRRNQYTRASYNGISAGVVPHHHHESSSGGAPGSPSLAGHASGGGGVPGHHSLEGKLGGHGHGHITPGAVGLAGVAQRSVAAAAAGAGMMMSPGSPGHRAPEVNAEAEEYYGGKEVWSRSRTYSNAGVMGHGKRRPQHMDEETPSRNRRLSHDEQSVRAPRRFLIDVEETLRIVLEQEDTNGDFQISMVDAGPKLMSLGTASSNAYKSHDIRGTYMLSNLLQELALARDYGRKRIVLDEARLLENPVDRLSRMIKNSFWNSLTRKIDGDGLELICADPKNRSRHVKPLIYVPHGEPEMAEYYREVSRKKPQLNLQVESLPPNPDDPDFVKSLNEVPGILALAMRKKVNAEGKTTFEGIPFVVPGARFNEFYYWDSYFSGLGLLVDGKRDMAMNHVEHFIFQIKHYNKVLNGNRSYYLARSQPPFVTDLALQIFNQMPREMQKQNIEWLKRAIRAAIKEYHTYWMREPSLDPETGLSRYRPGGKGIPPETEASHFTHILQPYAEKHGISINEFIDQYNDGELEEPGLDEYFMHDRGVRESGHDTTYRFEKRCANLATIDLNALLFKYEHDIASAIRDIFGNELDLDDEFDLSPFPITKEAFAAGAPPREKSTSRKQTSEEWFARAVARKENIDQYLWNEGQAMYFDYDTKKKKQARYESVTCLWALWAGCASEHQAERMVHESLHKFEVEGGLVSGTEESRGRISIDRPNRQWDYPYGWAPHQVMAWVGLERYGFEEQCQRLAYRWIYMMTTAFVDYNGVVPEKFDVVKLSHLVDAEYGNQGLDFKMLNREGFAWTNASFQLGLHFLSTGMRRAVAACTPPEVYFRLAPALDLDPEVEKLKKEMDRSRIG</sequence>
<comment type="caution">
    <text evidence="1">The sequence shown here is derived from an EMBL/GenBank/DDBJ whole genome shotgun (WGS) entry which is preliminary data.</text>
</comment>